<dbReference type="InterPro" id="IPR011333">
    <property type="entry name" value="SKP1/BTB/POZ_sf"/>
</dbReference>
<dbReference type="SUPFAM" id="SSF54695">
    <property type="entry name" value="POZ domain"/>
    <property type="match status" value="1"/>
</dbReference>
<organism evidence="2 3">
    <name type="scientific">Drosophila madeirensis</name>
    <name type="common">Fruit fly</name>
    <dbReference type="NCBI Taxonomy" id="30013"/>
    <lineage>
        <taxon>Eukaryota</taxon>
        <taxon>Metazoa</taxon>
        <taxon>Ecdysozoa</taxon>
        <taxon>Arthropoda</taxon>
        <taxon>Hexapoda</taxon>
        <taxon>Insecta</taxon>
        <taxon>Pterygota</taxon>
        <taxon>Neoptera</taxon>
        <taxon>Endopterygota</taxon>
        <taxon>Diptera</taxon>
        <taxon>Brachycera</taxon>
        <taxon>Muscomorpha</taxon>
        <taxon>Ephydroidea</taxon>
        <taxon>Drosophilidae</taxon>
        <taxon>Drosophila</taxon>
        <taxon>Sophophora</taxon>
    </lineage>
</organism>
<dbReference type="Pfam" id="PF07707">
    <property type="entry name" value="BACK"/>
    <property type="match status" value="1"/>
</dbReference>
<dbReference type="Gene3D" id="1.25.40.420">
    <property type="match status" value="1"/>
</dbReference>
<dbReference type="AlphaFoldDB" id="A0AAU9FW42"/>
<dbReference type="Proteomes" id="UP001500889">
    <property type="component" value="Chromosome A"/>
</dbReference>
<sequence>MEATMPQPQPTEIFQSQLPPEYQQLQRELPFDQRNWLAIVHGQQSAERAVDAQLLGYETQEQYRRRVRERNRRRQQLRETLADAMPWSDAHFLTTNVRSEQPNECNSDADWQQMLQLNLGATVRVTVGQATFWCIGALLRRHSSYFRRQPMLEAYSLPELTPLGFRAAYDWMRLQQPLDASSQMAKHNEPERIVDLLYTAQHLNMFELEMLCHRRLGSNDFQERRALQVYSRAQKYPSSAMGNLCQSMLQHVGKYFLTLVGSLEYARMPLEDVCVLLQQDNIGVNTELEVLYAALRWMCIFPQHRISALPRLMECVRFTRMPRGRIMEIWFCLLRPRQRLAHGLHLLSDPIIFRAVAYCPGLFERAERAFSVTNQWPQLENRLMPSSLDLRLENVREWLYDESCPYHIQTPNSHNRMNASFKDFVNFAISQAHKDRELLHAQEQEMTKLWEPLWDPQRDLPNARPEVHVQFGPPPRVADTTTFSAAADCLRDLLEEVCDASDSSDTDDTDAAAFTFDTDSTDSTFDTYESDDSSIFNRRLMDNRYLSPDHSMLLSGYSSPTNYARSWQATSAWVRDVQATSAWVRDVQPLQQSALRRGGATNVSVDRLYESMVNNELKDFLRKNKCTRVDCAKWRRQNGYASDPNDAQLKALCQFKHDMGNPTLLVPFFQLYKERCQIMAEPLPCPLEDPPIQPLAAQLQQTDKQIGELQAASEFECQEQTVEGMDGCHYPRH</sequence>
<protein>
    <recommendedName>
        <fullName evidence="1">BACK domain-containing protein</fullName>
    </recommendedName>
</protein>
<dbReference type="Gene3D" id="3.30.710.10">
    <property type="entry name" value="Potassium Channel Kv1.1, Chain A"/>
    <property type="match status" value="1"/>
</dbReference>
<dbReference type="PANTHER" id="PTHR22667:SF0">
    <property type="entry name" value="AT01380P-RELATED"/>
    <property type="match status" value="1"/>
</dbReference>
<evidence type="ECO:0000259" key="1">
    <source>
        <dbReference type="SMART" id="SM00875"/>
    </source>
</evidence>
<evidence type="ECO:0000313" key="3">
    <source>
        <dbReference type="Proteomes" id="UP001500889"/>
    </source>
</evidence>
<dbReference type="EMBL" id="AP029266">
    <property type="protein sequence ID" value="BFG00355.1"/>
    <property type="molecule type" value="Genomic_DNA"/>
</dbReference>
<reference evidence="2 3" key="1">
    <citation type="submission" date="2024-02" db="EMBL/GenBank/DDBJ databases">
        <title>A chromosome-level genome assembly of Drosophila madeirensis, a fruit fly species endemic to Madeira island.</title>
        <authorList>
            <person name="Tomihara K."/>
            <person name="Llopart A."/>
            <person name="Yamamoto D."/>
        </authorList>
    </citation>
    <scope>NUCLEOTIDE SEQUENCE [LARGE SCALE GENOMIC DNA]</scope>
    <source>
        <strain evidence="2 3">RF1</strain>
    </source>
</reference>
<gene>
    <name evidence="2" type="ORF">DMAD_00379</name>
</gene>
<name>A0AAU9FW42_DROMD</name>
<dbReference type="InterPro" id="IPR011705">
    <property type="entry name" value="BACK"/>
</dbReference>
<feature type="domain" description="BACK" evidence="1">
    <location>
        <begin position="226"/>
        <end position="331"/>
    </location>
</feature>
<dbReference type="SMART" id="SM00875">
    <property type="entry name" value="BACK"/>
    <property type="match status" value="1"/>
</dbReference>
<dbReference type="PANTHER" id="PTHR22667">
    <property type="entry name" value="AT01380P-RELATED"/>
    <property type="match status" value="1"/>
</dbReference>
<keyword evidence="3" id="KW-1185">Reference proteome</keyword>
<evidence type="ECO:0000313" key="2">
    <source>
        <dbReference type="EMBL" id="BFG00355.1"/>
    </source>
</evidence>
<proteinExistence type="predicted"/>
<accession>A0AAU9FW42</accession>